<proteinExistence type="predicted"/>
<organism evidence="1 2">
    <name type="scientific">Latilactobacillus sakei</name>
    <name type="common">Lactobacillus sakei</name>
    <dbReference type="NCBI Taxonomy" id="1599"/>
    <lineage>
        <taxon>Bacteria</taxon>
        <taxon>Bacillati</taxon>
        <taxon>Bacillota</taxon>
        <taxon>Bacilli</taxon>
        <taxon>Lactobacillales</taxon>
        <taxon>Lactobacillaceae</taxon>
        <taxon>Latilactobacillus</taxon>
    </lineage>
</organism>
<keyword evidence="1" id="KW-0378">Hydrolase</keyword>
<dbReference type="InterPro" id="IPR036412">
    <property type="entry name" value="HAD-like_sf"/>
</dbReference>
<dbReference type="NCBIfam" id="TIGR00099">
    <property type="entry name" value="Cof-subfamily"/>
    <property type="match status" value="1"/>
</dbReference>
<reference evidence="1" key="1">
    <citation type="submission" date="2023-04" db="EMBL/GenBank/DDBJ databases">
        <title>Novel strain of Lactilactobacillus sakei and use thereof.</title>
        <authorList>
            <person name="Kim S.Y."/>
        </authorList>
    </citation>
    <scope>NUCLEOTIDE SEQUENCE</scope>
    <source>
        <strain evidence="1">HUP1</strain>
    </source>
</reference>
<dbReference type="EC" id="3.-.-.-" evidence="1"/>
<dbReference type="GO" id="GO:0000287">
    <property type="term" value="F:magnesium ion binding"/>
    <property type="evidence" value="ECO:0007669"/>
    <property type="project" value="TreeGrafter"/>
</dbReference>
<name>A0AAF0GUM0_LATSK</name>
<dbReference type="EMBL" id="CP122959">
    <property type="protein sequence ID" value="WGI20160.1"/>
    <property type="molecule type" value="Genomic_DNA"/>
</dbReference>
<protein>
    <submittedName>
        <fullName evidence="1">HAD family hydrolase</fullName>
        <ecNumber evidence="1">3.-.-.-</ecNumber>
    </submittedName>
</protein>
<dbReference type="RefSeq" id="WP_280103360.1">
    <property type="nucleotide sequence ID" value="NZ_CP122959.1"/>
</dbReference>
<gene>
    <name evidence="1" type="ORF">QBD03_04595</name>
</gene>
<accession>A0AAF0GUM0</accession>
<dbReference type="PANTHER" id="PTHR10000">
    <property type="entry name" value="PHOSPHOSERINE PHOSPHATASE"/>
    <property type="match status" value="1"/>
</dbReference>
<dbReference type="InterPro" id="IPR006379">
    <property type="entry name" value="HAD-SF_hydro_IIB"/>
</dbReference>
<dbReference type="NCBIfam" id="TIGR01484">
    <property type="entry name" value="HAD-SF-IIB"/>
    <property type="match status" value="1"/>
</dbReference>
<dbReference type="PANTHER" id="PTHR10000:SF8">
    <property type="entry name" value="HAD SUPERFAMILY HYDROLASE-LIKE, TYPE 3"/>
    <property type="match status" value="1"/>
</dbReference>
<evidence type="ECO:0000313" key="1">
    <source>
        <dbReference type="EMBL" id="WGI20160.1"/>
    </source>
</evidence>
<sequence length="271" mass="29392">MVGTDLDGTLLNRQNQISTINRQAIQGLAQQQVVFAIASGRKADSIQAVFKDLGVSGYKVCLNGSYVLGPTDEVLYEASLPIATIRQIFSIGLQNQVQVFFNSAAVSFYYQPTTSKIAIPEFVHGNPSIVQIQSEQALLAAIAKQGLKIYKAAFTTTDTEALATCLKALEQRQIVNHVWSDRNYLEMTAKGITKLTGIKKIANYLTLDLTEIACFGDYDNDVEMLSGVGYGVAMSNAVQKVKQASYLIIDNQHAEGVGNGIKQLMGEQNGA</sequence>
<dbReference type="GO" id="GO:0005829">
    <property type="term" value="C:cytosol"/>
    <property type="evidence" value="ECO:0007669"/>
    <property type="project" value="TreeGrafter"/>
</dbReference>
<dbReference type="SUPFAM" id="SSF56784">
    <property type="entry name" value="HAD-like"/>
    <property type="match status" value="1"/>
</dbReference>
<dbReference type="InterPro" id="IPR023214">
    <property type="entry name" value="HAD_sf"/>
</dbReference>
<dbReference type="InterPro" id="IPR000150">
    <property type="entry name" value="Cof"/>
</dbReference>
<dbReference type="Pfam" id="PF08282">
    <property type="entry name" value="Hydrolase_3"/>
    <property type="match status" value="1"/>
</dbReference>
<dbReference type="Gene3D" id="3.40.50.1000">
    <property type="entry name" value="HAD superfamily/HAD-like"/>
    <property type="match status" value="1"/>
</dbReference>
<dbReference type="SFLD" id="SFLDG01140">
    <property type="entry name" value="C2.B:_Phosphomannomutase_and_P"/>
    <property type="match status" value="1"/>
</dbReference>
<dbReference type="Gene3D" id="3.30.1240.10">
    <property type="match status" value="1"/>
</dbReference>
<dbReference type="SFLD" id="SFLDS00003">
    <property type="entry name" value="Haloacid_Dehalogenase"/>
    <property type="match status" value="1"/>
</dbReference>
<dbReference type="GO" id="GO:0016791">
    <property type="term" value="F:phosphatase activity"/>
    <property type="evidence" value="ECO:0007669"/>
    <property type="project" value="UniProtKB-ARBA"/>
</dbReference>
<dbReference type="AlphaFoldDB" id="A0AAF0GUM0"/>
<dbReference type="Proteomes" id="UP001179858">
    <property type="component" value="Chromosome"/>
</dbReference>
<evidence type="ECO:0000313" key="2">
    <source>
        <dbReference type="Proteomes" id="UP001179858"/>
    </source>
</evidence>